<dbReference type="Proteomes" id="UP000053144">
    <property type="component" value="Chromosome 4"/>
</dbReference>
<dbReference type="GO" id="GO:0003677">
    <property type="term" value="F:DNA binding"/>
    <property type="evidence" value="ECO:0007669"/>
    <property type="project" value="InterPro"/>
</dbReference>
<evidence type="ECO:0000313" key="1">
    <source>
        <dbReference type="EMBL" id="KOM41179.1"/>
    </source>
</evidence>
<protein>
    <submittedName>
        <fullName evidence="1">Uncharacterized protein</fullName>
    </submittedName>
</protein>
<name>A0A0L9UF58_PHAAN</name>
<accession>A0A0L9UF58</accession>
<dbReference type="Gramene" id="KOM41179">
    <property type="protein sequence ID" value="KOM41179"/>
    <property type="gene ID" value="LR48_Vigan04g137700"/>
</dbReference>
<dbReference type="SUPFAM" id="SSF101941">
    <property type="entry name" value="NAC domain"/>
    <property type="match status" value="1"/>
</dbReference>
<reference evidence="2" key="1">
    <citation type="journal article" date="2015" name="Proc. Natl. Acad. Sci. U.S.A.">
        <title>Genome sequencing of adzuki bean (Vigna angularis) provides insight into high starch and low fat accumulation and domestication.</title>
        <authorList>
            <person name="Yang K."/>
            <person name="Tian Z."/>
            <person name="Chen C."/>
            <person name="Luo L."/>
            <person name="Zhao B."/>
            <person name="Wang Z."/>
            <person name="Yu L."/>
            <person name="Li Y."/>
            <person name="Sun Y."/>
            <person name="Li W."/>
            <person name="Chen Y."/>
            <person name="Li Y."/>
            <person name="Zhang Y."/>
            <person name="Ai D."/>
            <person name="Zhao J."/>
            <person name="Shang C."/>
            <person name="Ma Y."/>
            <person name="Wu B."/>
            <person name="Wang M."/>
            <person name="Gao L."/>
            <person name="Sun D."/>
            <person name="Zhang P."/>
            <person name="Guo F."/>
            <person name="Wang W."/>
            <person name="Li Y."/>
            <person name="Wang J."/>
            <person name="Varshney R.K."/>
            <person name="Wang J."/>
            <person name="Ling H.Q."/>
            <person name="Wan P."/>
        </authorList>
    </citation>
    <scope>NUCLEOTIDE SEQUENCE</scope>
    <source>
        <strain evidence="2">cv. Jingnong 6</strain>
    </source>
</reference>
<dbReference type="Gene3D" id="2.170.150.80">
    <property type="entry name" value="NAC domain"/>
    <property type="match status" value="1"/>
</dbReference>
<dbReference type="SUPFAM" id="SSF54593">
    <property type="entry name" value="Glyoxalase/Bleomycin resistance protein/Dihydroxybiphenyl dioxygenase"/>
    <property type="match status" value="1"/>
</dbReference>
<dbReference type="AlphaFoldDB" id="A0A0L9UF58"/>
<dbReference type="PANTHER" id="PTHR46142:SF3">
    <property type="entry name" value="F18B13.24 PROTEIN"/>
    <property type="match status" value="1"/>
</dbReference>
<organism evidence="1 2">
    <name type="scientific">Phaseolus angularis</name>
    <name type="common">Azuki bean</name>
    <name type="synonym">Vigna angularis</name>
    <dbReference type="NCBI Taxonomy" id="3914"/>
    <lineage>
        <taxon>Eukaryota</taxon>
        <taxon>Viridiplantae</taxon>
        <taxon>Streptophyta</taxon>
        <taxon>Embryophyta</taxon>
        <taxon>Tracheophyta</taxon>
        <taxon>Spermatophyta</taxon>
        <taxon>Magnoliopsida</taxon>
        <taxon>eudicotyledons</taxon>
        <taxon>Gunneridae</taxon>
        <taxon>Pentapetalae</taxon>
        <taxon>rosids</taxon>
        <taxon>fabids</taxon>
        <taxon>Fabales</taxon>
        <taxon>Fabaceae</taxon>
        <taxon>Papilionoideae</taxon>
        <taxon>50 kb inversion clade</taxon>
        <taxon>NPAAA clade</taxon>
        <taxon>indigoferoid/millettioid clade</taxon>
        <taxon>Phaseoleae</taxon>
        <taxon>Vigna</taxon>
    </lineage>
</organism>
<proteinExistence type="predicted"/>
<dbReference type="PANTHER" id="PTHR46142">
    <property type="match status" value="1"/>
</dbReference>
<dbReference type="InterPro" id="IPR036093">
    <property type="entry name" value="NAC_dom_sf"/>
</dbReference>
<dbReference type="EMBL" id="CM003374">
    <property type="protein sequence ID" value="KOM41179.1"/>
    <property type="molecule type" value="Genomic_DNA"/>
</dbReference>
<sequence length="228" mass="26368">MPIHLIQFPIQKVHGSGQPPPHCPPLVNTQILHFEETSKNSWASIIHIISNHRERRAATLERQAFQQTSQDQRRRKGREAVAHEDLTALAHIKGYWKSTGKDTKVYYRGRAPQGIRTDWVMHEYCLDDKECEDTTGLQCESMGPVEKKLEEMEIEYARGMVEEGRIKVDQMFFHDPDGFMIEICNCDILPVIPLPSDMVRSCSRMNLQMLQQRQTHQIVKQDSALMLS</sequence>
<dbReference type="STRING" id="3914.A0A0L9UF58"/>
<evidence type="ECO:0000313" key="2">
    <source>
        <dbReference type="Proteomes" id="UP000053144"/>
    </source>
</evidence>
<dbReference type="GO" id="GO:0006355">
    <property type="term" value="P:regulation of DNA-templated transcription"/>
    <property type="evidence" value="ECO:0007669"/>
    <property type="project" value="InterPro"/>
</dbReference>
<gene>
    <name evidence="1" type="ORF">LR48_Vigan04g137700</name>
</gene>
<dbReference type="InterPro" id="IPR029068">
    <property type="entry name" value="Glyas_Bleomycin-R_OHBP_Dase"/>
</dbReference>